<accession>A0A2T8I833</accession>
<feature type="region of interest" description="Disordered" evidence="1">
    <location>
        <begin position="68"/>
        <end position="87"/>
    </location>
</feature>
<sequence>MKIMCKIRVPAPEWAFLQPPAEKARASCLFRGMICYGITKQCGLRTPFTDFVSSETIADLPQKHILKQLPSRPGPSASRLGFNCASR</sequence>
<evidence type="ECO:0000256" key="1">
    <source>
        <dbReference type="SAM" id="MobiDB-lite"/>
    </source>
</evidence>
<protein>
    <submittedName>
        <fullName evidence="2">Uncharacterized protein</fullName>
    </submittedName>
</protein>
<gene>
    <name evidence="2" type="ORF">PAHAL_8G069000</name>
</gene>
<evidence type="ECO:0000313" key="2">
    <source>
        <dbReference type="EMBL" id="PVH33808.1"/>
    </source>
</evidence>
<proteinExistence type="predicted"/>
<dbReference type="EMBL" id="CM008053">
    <property type="protein sequence ID" value="PVH33808.1"/>
    <property type="molecule type" value="Genomic_DNA"/>
</dbReference>
<reference evidence="2" key="1">
    <citation type="submission" date="2018-04" db="EMBL/GenBank/DDBJ databases">
        <title>WGS assembly of Panicum hallii.</title>
        <authorList>
            <person name="Lovell J."/>
            <person name="Jenkins J."/>
            <person name="Lowry D."/>
            <person name="Mamidi S."/>
            <person name="Sreedasyam A."/>
            <person name="Weng X."/>
            <person name="Barry K."/>
            <person name="Bonette J."/>
            <person name="Campitelli B."/>
            <person name="Daum C."/>
            <person name="Gordon S."/>
            <person name="Gould B."/>
            <person name="Lipzen A."/>
            <person name="Macqueen A."/>
            <person name="Palacio-Mejia J."/>
            <person name="Plott C."/>
            <person name="Shakirov E."/>
            <person name="Shu S."/>
            <person name="Yoshinaga Y."/>
            <person name="Zane M."/>
            <person name="Rokhsar D."/>
            <person name="Grimwood J."/>
            <person name="Schmutz J."/>
            <person name="Juenger T."/>
        </authorList>
    </citation>
    <scope>NUCLEOTIDE SEQUENCE [LARGE SCALE GENOMIC DNA]</scope>
    <source>
        <strain evidence="2">FIL2</strain>
    </source>
</reference>
<dbReference type="AlphaFoldDB" id="A0A2T8I833"/>
<organism evidence="2">
    <name type="scientific">Panicum hallii</name>
    <dbReference type="NCBI Taxonomy" id="206008"/>
    <lineage>
        <taxon>Eukaryota</taxon>
        <taxon>Viridiplantae</taxon>
        <taxon>Streptophyta</taxon>
        <taxon>Embryophyta</taxon>
        <taxon>Tracheophyta</taxon>
        <taxon>Spermatophyta</taxon>
        <taxon>Magnoliopsida</taxon>
        <taxon>Liliopsida</taxon>
        <taxon>Poales</taxon>
        <taxon>Poaceae</taxon>
        <taxon>PACMAD clade</taxon>
        <taxon>Panicoideae</taxon>
        <taxon>Panicodae</taxon>
        <taxon>Paniceae</taxon>
        <taxon>Panicinae</taxon>
        <taxon>Panicum</taxon>
        <taxon>Panicum sect. Panicum</taxon>
    </lineage>
</organism>
<dbReference type="Proteomes" id="UP000243499">
    <property type="component" value="Chromosome 8"/>
</dbReference>
<dbReference type="Gramene" id="PVH33808">
    <property type="protein sequence ID" value="PVH33808"/>
    <property type="gene ID" value="PAHAL_8G069000"/>
</dbReference>
<name>A0A2T8I833_9POAL</name>